<dbReference type="SUPFAM" id="SSF54909">
    <property type="entry name" value="Dimeric alpha+beta barrel"/>
    <property type="match status" value="1"/>
</dbReference>
<evidence type="ECO:0000313" key="3">
    <source>
        <dbReference type="Proteomes" id="UP000199230"/>
    </source>
</evidence>
<dbReference type="AlphaFoldDB" id="A0A1H3IME0"/>
<dbReference type="InterPro" id="IPR011008">
    <property type="entry name" value="Dimeric_a/b-barrel"/>
</dbReference>
<dbReference type="PROSITE" id="PS51725">
    <property type="entry name" value="ABM"/>
    <property type="match status" value="1"/>
</dbReference>
<proteinExistence type="predicted"/>
<sequence length="95" mass="11179">MVVIVAKSIVKQGKLEAFKALAQEMVEKSREEEGCITYQLYQDIHNDHVMTFIEEWENMKAVEAHQKTEHFERNVPKMKALRHPSSEMTLYKKLT</sequence>
<accession>A0A1H3IME0</accession>
<dbReference type="Proteomes" id="UP000199230">
    <property type="component" value="Unassembled WGS sequence"/>
</dbReference>
<evidence type="ECO:0000259" key="1">
    <source>
        <dbReference type="PROSITE" id="PS51725"/>
    </source>
</evidence>
<dbReference type="PANTHER" id="PTHR33336">
    <property type="entry name" value="QUINOL MONOOXYGENASE YGIN-RELATED"/>
    <property type="match status" value="1"/>
</dbReference>
<keyword evidence="3" id="KW-1185">Reference proteome</keyword>
<dbReference type="InterPro" id="IPR050744">
    <property type="entry name" value="AI-2_Isomerase_LsrG"/>
</dbReference>
<dbReference type="OrthoDB" id="287932at2"/>
<dbReference type="GO" id="GO:0004497">
    <property type="term" value="F:monooxygenase activity"/>
    <property type="evidence" value="ECO:0007669"/>
    <property type="project" value="UniProtKB-KW"/>
</dbReference>
<protein>
    <submittedName>
        <fullName evidence="2">Quinol monooxygenase YgiN</fullName>
    </submittedName>
</protein>
<evidence type="ECO:0000313" key="2">
    <source>
        <dbReference type="EMBL" id="SDY29003.1"/>
    </source>
</evidence>
<gene>
    <name evidence="2" type="ORF">SAMN05192546_101216</name>
</gene>
<dbReference type="STRING" id="159292.SAMN05192546_101216"/>
<dbReference type="PANTHER" id="PTHR33336:SF15">
    <property type="entry name" value="ABM DOMAIN-CONTAINING PROTEIN"/>
    <property type="match status" value="1"/>
</dbReference>
<keyword evidence="2" id="KW-0503">Monooxygenase</keyword>
<dbReference type="Pfam" id="PF03992">
    <property type="entry name" value="ABM"/>
    <property type="match status" value="1"/>
</dbReference>
<name>A0A1H3IME0_9FIRM</name>
<dbReference type="Gene3D" id="3.30.70.100">
    <property type="match status" value="1"/>
</dbReference>
<keyword evidence="2" id="KW-0560">Oxidoreductase</keyword>
<dbReference type="EMBL" id="FNPV01000001">
    <property type="protein sequence ID" value="SDY29003.1"/>
    <property type="molecule type" value="Genomic_DNA"/>
</dbReference>
<organism evidence="2 3">
    <name type="scientific">Tindallia californiensis</name>
    <dbReference type="NCBI Taxonomy" id="159292"/>
    <lineage>
        <taxon>Bacteria</taxon>
        <taxon>Bacillati</taxon>
        <taxon>Bacillota</taxon>
        <taxon>Clostridia</taxon>
        <taxon>Peptostreptococcales</taxon>
        <taxon>Tindalliaceae</taxon>
        <taxon>Tindallia</taxon>
    </lineage>
</organism>
<feature type="domain" description="ABM" evidence="1">
    <location>
        <begin position="2"/>
        <end position="90"/>
    </location>
</feature>
<dbReference type="InterPro" id="IPR007138">
    <property type="entry name" value="ABM_dom"/>
</dbReference>
<reference evidence="2 3" key="1">
    <citation type="submission" date="2016-10" db="EMBL/GenBank/DDBJ databases">
        <authorList>
            <person name="de Groot N.N."/>
        </authorList>
    </citation>
    <scope>NUCLEOTIDE SEQUENCE [LARGE SCALE GENOMIC DNA]</scope>
    <source>
        <strain evidence="2 3">APO</strain>
    </source>
</reference>